<dbReference type="PROSITE" id="PS50817">
    <property type="entry name" value="INTEIN_N_TER"/>
    <property type="match status" value="1"/>
</dbReference>
<dbReference type="EnsemblMetazoa" id="CLYHEMT015445.1">
    <property type="protein sequence ID" value="CLYHEMP015445.1"/>
    <property type="gene ID" value="CLYHEMG015445"/>
</dbReference>
<dbReference type="GeneID" id="136824165"/>
<dbReference type="RefSeq" id="XP_066936439.1">
    <property type="nucleotide sequence ID" value="XM_067080338.1"/>
</dbReference>
<evidence type="ECO:0000256" key="6">
    <source>
        <dbReference type="ARBA" id="ARBA00022679"/>
    </source>
</evidence>
<dbReference type="Gene3D" id="3.30.1380.10">
    <property type="match status" value="1"/>
</dbReference>
<dbReference type="InterPro" id="IPR001767">
    <property type="entry name" value="Hedgehog_Hint"/>
</dbReference>
<dbReference type="SMART" id="SM00306">
    <property type="entry name" value="HintN"/>
    <property type="match status" value="1"/>
</dbReference>
<dbReference type="GO" id="GO:0005886">
    <property type="term" value="C:plasma membrane"/>
    <property type="evidence" value="ECO:0007669"/>
    <property type="project" value="UniProtKB-SubCell"/>
</dbReference>
<dbReference type="GO" id="GO:0005113">
    <property type="term" value="F:patched binding"/>
    <property type="evidence" value="ECO:0007669"/>
    <property type="project" value="TreeGrafter"/>
</dbReference>
<dbReference type="GO" id="GO:0016539">
    <property type="term" value="P:intein-mediated protein splicing"/>
    <property type="evidence" value="ECO:0007669"/>
    <property type="project" value="InterPro"/>
</dbReference>
<keyword evidence="9" id="KW-0378">Hydrolase</keyword>
<dbReference type="InterPro" id="IPR006141">
    <property type="entry name" value="Intein_N"/>
</dbReference>
<comment type="subcellular location">
    <subcellularLocation>
        <location evidence="1">Cell membrane</location>
        <topology evidence="1">Lipid-anchor</topology>
    </subcellularLocation>
</comment>
<proteinExistence type="inferred from homology"/>
<comment type="similarity">
    <text evidence="2">Belongs to the hedgehog family.</text>
</comment>
<dbReference type="Gene3D" id="2.170.16.10">
    <property type="entry name" value="Hedgehog/Intein (Hint) domain"/>
    <property type="match status" value="1"/>
</dbReference>
<dbReference type="PANTHER" id="PTHR11889">
    <property type="entry name" value="HEDGEHOG"/>
    <property type="match status" value="1"/>
</dbReference>
<evidence type="ECO:0000256" key="7">
    <source>
        <dbReference type="ARBA" id="ARBA00022723"/>
    </source>
</evidence>
<dbReference type="GO" id="GO:0010468">
    <property type="term" value="P:regulation of gene expression"/>
    <property type="evidence" value="ECO:0007669"/>
    <property type="project" value="TreeGrafter"/>
</dbReference>
<keyword evidence="11" id="KW-0106">Calcium</keyword>
<accession>A0A7M5WZL9</accession>
<dbReference type="PRINTS" id="PR00632">
    <property type="entry name" value="SONICHHOG"/>
</dbReference>
<dbReference type="GO" id="GO:0007267">
    <property type="term" value="P:cell-cell signaling"/>
    <property type="evidence" value="ECO:0007669"/>
    <property type="project" value="InterPro"/>
</dbReference>
<keyword evidence="13" id="KW-0564">Palmitate</keyword>
<evidence type="ECO:0000256" key="5">
    <source>
        <dbReference type="ARBA" id="ARBA00022670"/>
    </source>
</evidence>
<dbReference type="GO" id="GO:0005509">
    <property type="term" value="F:calcium ion binding"/>
    <property type="evidence" value="ECO:0007669"/>
    <property type="project" value="TreeGrafter"/>
</dbReference>
<dbReference type="GO" id="GO:0008233">
    <property type="term" value="F:peptidase activity"/>
    <property type="evidence" value="ECO:0007669"/>
    <property type="project" value="UniProtKB-KW"/>
</dbReference>
<keyword evidence="14" id="KW-0449">Lipoprotein</keyword>
<evidence type="ECO:0000256" key="8">
    <source>
        <dbReference type="ARBA" id="ARBA00022729"/>
    </source>
</evidence>
<dbReference type="SUPFAM" id="SSF55166">
    <property type="entry name" value="Hedgehog/DD-peptidase"/>
    <property type="match status" value="1"/>
</dbReference>
<evidence type="ECO:0000256" key="14">
    <source>
        <dbReference type="ARBA" id="ARBA00023288"/>
    </source>
</evidence>
<evidence type="ECO:0000256" key="11">
    <source>
        <dbReference type="ARBA" id="ARBA00022837"/>
    </source>
</evidence>
<feature type="domain" description="Hint" evidence="17">
    <location>
        <begin position="194"/>
        <end position="293"/>
    </location>
</feature>
<keyword evidence="6" id="KW-0808">Transferase</keyword>
<dbReference type="GO" id="GO:0016540">
    <property type="term" value="P:protein autoprocessing"/>
    <property type="evidence" value="ECO:0007669"/>
    <property type="project" value="InterPro"/>
</dbReference>
<keyword evidence="12" id="KW-0472">Membrane</keyword>
<evidence type="ECO:0000313" key="19">
    <source>
        <dbReference type="Proteomes" id="UP000594262"/>
    </source>
</evidence>
<evidence type="ECO:0000256" key="4">
    <source>
        <dbReference type="ARBA" id="ARBA00022475"/>
    </source>
</evidence>
<keyword evidence="4" id="KW-1003">Cell membrane</keyword>
<dbReference type="CDD" id="cd00081">
    <property type="entry name" value="Hint"/>
    <property type="match status" value="1"/>
</dbReference>
<dbReference type="InterPro" id="IPR003587">
    <property type="entry name" value="Hint_dom_N"/>
</dbReference>
<dbReference type="Pfam" id="PF01079">
    <property type="entry name" value="Hint"/>
    <property type="match status" value="1"/>
</dbReference>
<dbReference type="SUPFAM" id="SSF51294">
    <property type="entry name" value="Hedgehog/intein (Hint) domain"/>
    <property type="match status" value="1"/>
</dbReference>
<feature type="signal peptide" evidence="16">
    <location>
        <begin position="1"/>
        <end position="20"/>
    </location>
</feature>
<evidence type="ECO:0000256" key="15">
    <source>
        <dbReference type="ARBA" id="ARBA00048589"/>
    </source>
</evidence>
<reference evidence="18" key="1">
    <citation type="submission" date="2021-01" db="UniProtKB">
        <authorList>
            <consortium name="EnsemblMetazoa"/>
        </authorList>
    </citation>
    <scope>IDENTIFICATION</scope>
</reference>
<evidence type="ECO:0000259" key="17">
    <source>
        <dbReference type="SMART" id="SM00306"/>
    </source>
</evidence>
<evidence type="ECO:0000256" key="2">
    <source>
        <dbReference type="ARBA" id="ARBA00010649"/>
    </source>
</evidence>
<evidence type="ECO:0000256" key="12">
    <source>
        <dbReference type="ARBA" id="ARBA00023136"/>
    </source>
</evidence>
<dbReference type="GO" id="GO:0048731">
    <property type="term" value="P:system development"/>
    <property type="evidence" value="ECO:0007669"/>
    <property type="project" value="UniProtKB-ARBA"/>
</dbReference>
<sequence>MDKYWKTCLLLCLLSPVNLCGPGRSPSHSRFKRLRKGDHFPEYLHSEVDVYDKNIPPKHCSELVQIITTDIIFKDYRFESDARKTTKICRKALLKLSNIVKSYWKGTLKLLVIQGYMSSPEKEVENDKLHMLGRAFNLELKLSKNPSKNHKVADHVISRLGELAYRNTQFQYVRFDEGGYLHVSCPCEVDKVESRCFPSNSEVNLQNGSRALIKDIRPGDSVLTMNQNGELKFDEVVMLMHQNKGTLIQNYVQITTDNDKSITISRHHLIFVSKTQTKYAKDVLTGDLLFTYDSLTKKAAKSIVTHIEHDVTQKGMHAPLTKSGTLIVNDVYASCYAMFPSHRVSHAVFWLWRQVYDFLKYFDFSIGIPSDEIHWYPDVFRKTLVYFNVL</sequence>
<dbReference type="Pfam" id="PF01085">
    <property type="entry name" value="HH_signal"/>
    <property type="match status" value="1"/>
</dbReference>
<dbReference type="GO" id="GO:0001708">
    <property type="term" value="P:cell fate specification"/>
    <property type="evidence" value="ECO:0007669"/>
    <property type="project" value="TreeGrafter"/>
</dbReference>
<dbReference type="GO" id="GO:0007224">
    <property type="term" value="P:smoothened signaling pathway"/>
    <property type="evidence" value="ECO:0007669"/>
    <property type="project" value="TreeGrafter"/>
</dbReference>
<dbReference type="OrthoDB" id="5212at2759"/>
<organism evidence="18 19">
    <name type="scientific">Clytia hemisphaerica</name>
    <dbReference type="NCBI Taxonomy" id="252671"/>
    <lineage>
        <taxon>Eukaryota</taxon>
        <taxon>Metazoa</taxon>
        <taxon>Cnidaria</taxon>
        <taxon>Hydrozoa</taxon>
        <taxon>Hydroidolina</taxon>
        <taxon>Leptothecata</taxon>
        <taxon>Obeliida</taxon>
        <taxon>Clytiidae</taxon>
        <taxon>Clytia</taxon>
    </lineage>
</organism>
<keyword evidence="10" id="KW-0068">Autocatalytic cleavage</keyword>
<dbReference type="InterPro" id="IPR000320">
    <property type="entry name" value="Hedgehog_signalling_dom"/>
</dbReference>
<dbReference type="InterPro" id="IPR009045">
    <property type="entry name" value="Zn_M74/Hedgehog-like"/>
</dbReference>
<dbReference type="AlphaFoldDB" id="A0A7M5WZL9"/>
<keyword evidence="8 16" id="KW-0732">Signal</keyword>
<dbReference type="InterPro" id="IPR050387">
    <property type="entry name" value="Hedgehog_Signaling"/>
</dbReference>
<feature type="chain" id="PRO_5029833847" description="Hint domain-containing protein" evidence="16">
    <location>
        <begin position="21"/>
        <end position="390"/>
    </location>
</feature>
<dbReference type="PANTHER" id="PTHR11889:SF31">
    <property type="entry name" value="PROTEIN HEDGEHOG"/>
    <property type="match status" value="1"/>
</dbReference>
<evidence type="ECO:0000256" key="1">
    <source>
        <dbReference type="ARBA" id="ARBA00004193"/>
    </source>
</evidence>
<dbReference type="Proteomes" id="UP000594262">
    <property type="component" value="Unplaced"/>
</dbReference>
<dbReference type="GO" id="GO:0016740">
    <property type="term" value="F:transferase activity"/>
    <property type="evidence" value="ECO:0007669"/>
    <property type="project" value="UniProtKB-KW"/>
</dbReference>
<protein>
    <recommendedName>
        <fullName evidence="17">Hint domain-containing protein</fullName>
    </recommendedName>
</protein>
<evidence type="ECO:0000313" key="18">
    <source>
        <dbReference type="EnsemblMetazoa" id="CLYHEMP015445.1"/>
    </source>
</evidence>
<dbReference type="GO" id="GO:0005615">
    <property type="term" value="C:extracellular space"/>
    <property type="evidence" value="ECO:0007669"/>
    <property type="project" value="TreeGrafter"/>
</dbReference>
<dbReference type="InterPro" id="IPR036844">
    <property type="entry name" value="Hint_dom_sf"/>
</dbReference>
<keyword evidence="5" id="KW-0645">Protease</keyword>
<comment type="catalytic activity">
    <reaction evidence="15">
        <text>glycyl-L-cysteinyl-[protein] + cholesterol + H(+) = [protein]-C-terminal glycyl cholesterol ester + N-terminal L-cysteinyl-[protein]</text>
        <dbReference type="Rhea" id="RHEA:59504"/>
        <dbReference type="Rhea" id="RHEA-COMP:12707"/>
        <dbReference type="Rhea" id="RHEA-COMP:15369"/>
        <dbReference type="Rhea" id="RHEA-COMP:15374"/>
        <dbReference type="ChEBI" id="CHEBI:15378"/>
        <dbReference type="ChEBI" id="CHEBI:16113"/>
        <dbReference type="ChEBI" id="CHEBI:65250"/>
        <dbReference type="ChEBI" id="CHEBI:143135"/>
        <dbReference type="ChEBI" id="CHEBI:143140"/>
    </reaction>
    <physiologicalReaction direction="left-to-right" evidence="15">
        <dbReference type="Rhea" id="RHEA:59505"/>
    </physiologicalReaction>
</comment>
<keyword evidence="19" id="KW-1185">Reference proteome</keyword>
<name>A0A7M5WZL9_9CNID</name>
<evidence type="ECO:0000256" key="9">
    <source>
        <dbReference type="ARBA" id="ARBA00022801"/>
    </source>
</evidence>
<evidence type="ECO:0000256" key="16">
    <source>
        <dbReference type="SAM" id="SignalP"/>
    </source>
</evidence>
<evidence type="ECO:0000256" key="13">
    <source>
        <dbReference type="ARBA" id="ARBA00023139"/>
    </source>
</evidence>
<keyword evidence="7" id="KW-0479">Metal-binding</keyword>
<keyword evidence="3" id="KW-0217">Developmental protein</keyword>
<evidence type="ECO:0000256" key="10">
    <source>
        <dbReference type="ARBA" id="ARBA00022813"/>
    </source>
</evidence>
<dbReference type="InterPro" id="IPR001657">
    <property type="entry name" value="Hedgehog"/>
</dbReference>
<evidence type="ECO:0000256" key="3">
    <source>
        <dbReference type="ARBA" id="ARBA00022473"/>
    </source>
</evidence>